<dbReference type="GO" id="GO:0000786">
    <property type="term" value="C:nucleosome"/>
    <property type="evidence" value="ECO:0007669"/>
    <property type="project" value="UniProtKB-KW"/>
</dbReference>
<evidence type="ECO:0000256" key="8">
    <source>
        <dbReference type="ARBA" id="ARBA00022990"/>
    </source>
</evidence>
<evidence type="ECO:0000256" key="10">
    <source>
        <dbReference type="ARBA" id="ARBA00023242"/>
    </source>
</evidence>
<evidence type="ECO:0000256" key="1">
    <source>
        <dbReference type="ARBA" id="ARBA00002001"/>
    </source>
</evidence>
<keyword evidence="7" id="KW-0488">Methylation</keyword>
<dbReference type="PROSITE" id="PS00047">
    <property type="entry name" value="HISTONE_H4"/>
    <property type="match status" value="1"/>
</dbReference>
<keyword evidence="9" id="KW-0238">DNA-binding</keyword>
<feature type="compositionally biased region" description="Basic and acidic residues" evidence="12">
    <location>
        <begin position="98"/>
        <end position="108"/>
    </location>
</feature>
<gene>
    <name evidence="13" type="ORF">Ocin01_19544</name>
</gene>
<dbReference type="InterPro" id="IPR001951">
    <property type="entry name" value="Histone_H4"/>
</dbReference>
<evidence type="ECO:0000256" key="7">
    <source>
        <dbReference type="ARBA" id="ARBA00022481"/>
    </source>
</evidence>
<dbReference type="GO" id="GO:0030527">
    <property type="term" value="F:structural constituent of chromatin"/>
    <property type="evidence" value="ECO:0007669"/>
    <property type="project" value="InterPro"/>
</dbReference>
<keyword evidence="8" id="KW-0007">Acetylation</keyword>
<evidence type="ECO:0000256" key="4">
    <source>
        <dbReference type="ARBA" id="ARBA00006564"/>
    </source>
</evidence>
<evidence type="ECO:0000256" key="3">
    <source>
        <dbReference type="ARBA" id="ARBA00004286"/>
    </source>
</evidence>
<comment type="similarity">
    <text evidence="4">Belongs to the histone H4 family.</text>
</comment>
<dbReference type="GO" id="GO:0005634">
    <property type="term" value="C:nucleus"/>
    <property type="evidence" value="ECO:0007669"/>
    <property type="project" value="UniProtKB-SubCell"/>
</dbReference>
<accession>A0A1D2M2F1</accession>
<dbReference type="STRING" id="48709.A0A1D2M2F1"/>
<comment type="subcellular location">
    <subcellularLocation>
        <location evidence="3">Chromosome</location>
    </subcellularLocation>
    <subcellularLocation>
        <location evidence="2">Nucleus</location>
    </subcellularLocation>
</comment>
<dbReference type="InterPro" id="IPR009072">
    <property type="entry name" value="Histone-fold"/>
</dbReference>
<dbReference type="OrthoDB" id="6101876at2759"/>
<evidence type="ECO:0000313" key="13">
    <source>
        <dbReference type="EMBL" id="ODM87136.1"/>
    </source>
</evidence>
<sequence>MWKHIPISGESLSNSGKCISTLHRQDRIQAKNFAAVQSVLRRKGLKGGAKRHRKVLRDNIQGITKPAIRRLARRRGGVKAYFWTHLRGDSRSSQSISGERDQGRCDLH</sequence>
<evidence type="ECO:0000313" key="14">
    <source>
        <dbReference type="Proteomes" id="UP000094527"/>
    </source>
</evidence>
<evidence type="ECO:0000256" key="5">
    <source>
        <dbReference type="ARBA" id="ARBA00020836"/>
    </source>
</evidence>
<dbReference type="GO" id="GO:0003677">
    <property type="term" value="F:DNA binding"/>
    <property type="evidence" value="ECO:0007669"/>
    <property type="project" value="UniProtKB-KW"/>
</dbReference>
<evidence type="ECO:0000256" key="12">
    <source>
        <dbReference type="SAM" id="MobiDB-lite"/>
    </source>
</evidence>
<evidence type="ECO:0000256" key="6">
    <source>
        <dbReference type="ARBA" id="ARBA00022454"/>
    </source>
</evidence>
<keyword evidence="6" id="KW-0158">Chromosome</keyword>
<evidence type="ECO:0000256" key="9">
    <source>
        <dbReference type="ARBA" id="ARBA00023125"/>
    </source>
</evidence>
<organism evidence="13 14">
    <name type="scientific">Orchesella cincta</name>
    <name type="common">Springtail</name>
    <name type="synonym">Podura cincta</name>
    <dbReference type="NCBI Taxonomy" id="48709"/>
    <lineage>
        <taxon>Eukaryota</taxon>
        <taxon>Metazoa</taxon>
        <taxon>Ecdysozoa</taxon>
        <taxon>Arthropoda</taxon>
        <taxon>Hexapoda</taxon>
        <taxon>Collembola</taxon>
        <taxon>Entomobryomorpha</taxon>
        <taxon>Entomobryoidea</taxon>
        <taxon>Orchesellidae</taxon>
        <taxon>Orchesellinae</taxon>
        <taxon>Orchesella</taxon>
    </lineage>
</organism>
<dbReference type="AlphaFoldDB" id="A0A1D2M2F1"/>
<dbReference type="GO" id="GO:0046982">
    <property type="term" value="F:protein heterodimerization activity"/>
    <property type="evidence" value="ECO:0007669"/>
    <property type="project" value="InterPro"/>
</dbReference>
<dbReference type="InterPro" id="IPR019809">
    <property type="entry name" value="Histone_H4_CS"/>
</dbReference>
<dbReference type="EMBL" id="LJIJ01006072">
    <property type="protein sequence ID" value="ODM87136.1"/>
    <property type="molecule type" value="Genomic_DNA"/>
</dbReference>
<keyword evidence="14" id="KW-1185">Reference proteome</keyword>
<protein>
    <recommendedName>
        <fullName evidence="5">Histone H4</fullName>
    </recommendedName>
</protein>
<evidence type="ECO:0000256" key="2">
    <source>
        <dbReference type="ARBA" id="ARBA00004123"/>
    </source>
</evidence>
<comment type="function">
    <text evidence="1">Core component of nucleosome. Nucleosomes wrap and compact DNA into chromatin, limiting DNA accessibility to the cellular machineries which require DNA as a template. Histones thereby play a central role in transcription regulation, DNA repair, DNA replication and chromosomal stability. DNA accessibility is regulated via a complex set of post-translational modifications of histones, also called histone code, and nucleosome remodeling.</text>
</comment>
<keyword evidence="10" id="KW-0539">Nucleus</keyword>
<evidence type="ECO:0000256" key="11">
    <source>
        <dbReference type="ARBA" id="ARBA00023269"/>
    </source>
</evidence>
<dbReference type="Gene3D" id="1.10.20.10">
    <property type="entry name" value="Histone, subunit A"/>
    <property type="match status" value="1"/>
</dbReference>
<dbReference type="PANTHER" id="PTHR10484">
    <property type="entry name" value="HISTONE H4"/>
    <property type="match status" value="1"/>
</dbReference>
<reference evidence="13 14" key="1">
    <citation type="journal article" date="2016" name="Genome Biol. Evol.">
        <title>Gene Family Evolution Reflects Adaptation to Soil Environmental Stressors in the Genome of the Collembolan Orchesella cincta.</title>
        <authorList>
            <person name="Faddeeva-Vakhrusheva A."/>
            <person name="Derks M.F."/>
            <person name="Anvar S.Y."/>
            <person name="Agamennone V."/>
            <person name="Suring W."/>
            <person name="Smit S."/>
            <person name="van Straalen N.M."/>
            <person name="Roelofs D."/>
        </authorList>
    </citation>
    <scope>NUCLEOTIDE SEQUENCE [LARGE SCALE GENOMIC DNA]</scope>
    <source>
        <tissue evidence="13">Mixed pool</tissue>
    </source>
</reference>
<comment type="caution">
    <text evidence="13">The sequence shown here is derived from an EMBL/GenBank/DDBJ whole genome shotgun (WGS) entry which is preliminary data.</text>
</comment>
<proteinExistence type="inferred from homology"/>
<feature type="region of interest" description="Disordered" evidence="12">
    <location>
        <begin position="89"/>
        <end position="108"/>
    </location>
</feature>
<name>A0A1D2M2F1_ORCCI</name>
<dbReference type="Proteomes" id="UP000094527">
    <property type="component" value="Unassembled WGS sequence"/>
</dbReference>
<keyword evidence="11" id="KW-0544">Nucleosome core</keyword>